<dbReference type="SUPFAM" id="SSF56601">
    <property type="entry name" value="beta-lactamase/transpeptidase-like"/>
    <property type="match status" value="1"/>
</dbReference>
<dbReference type="InterPro" id="IPR050789">
    <property type="entry name" value="Diverse_Enzym_Activities"/>
</dbReference>
<dbReference type="RefSeq" id="WP_112869378.1">
    <property type="nucleotide sequence ID" value="NZ_CP021781.1"/>
</dbReference>
<dbReference type="PANTHER" id="PTHR43283:SF11">
    <property type="entry name" value="BETA-LACTAMASE-RELATED DOMAIN-CONTAINING PROTEIN"/>
    <property type="match status" value="1"/>
</dbReference>
<dbReference type="InterPro" id="IPR012338">
    <property type="entry name" value="Beta-lactam/transpept-like"/>
</dbReference>
<evidence type="ECO:0000313" key="5">
    <source>
        <dbReference type="Proteomes" id="UP000251120"/>
    </source>
</evidence>
<reference evidence="3 5" key="1">
    <citation type="submission" date="2017-06" db="EMBL/GenBank/DDBJ databases">
        <title>Complete genome of Francisella adeliensis.</title>
        <authorList>
            <person name="Vallesi A."/>
            <person name="Sjodin A."/>
        </authorList>
    </citation>
    <scope>NUCLEOTIDE SEQUENCE [LARGE SCALE GENOMIC DNA]</scope>
    <source>
        <strain evidence="3 5">FDC440</strain>
    </source>
</reference>
<dbReference type="KEGG" id="fad:CDH04_01665"/>
<dbReference type="Pfam" id="PF00144">
    <property type="entry name" value="Beta-lactamase"/>
    <property type="match status" value="1"/>
</dbReference>
<dbReference type="EMBL" id="CP043424">
    <property type="protein sequence ID" value="QIW11433.1"/>
    <property type="molecule type" value="Genomic_DNA"/>
</dbReference>
<reference evidence="4 6" key="2">
    <citation type="submission" date="2019-08" db="EMBL/GenBank/DDBJ databases">
        <title>Complete genome sequences of Francisella adeliensis (FSC1325 and FSC1326).</title>
        <authorList>
            <person name="Ohrman C."/>
            <person name="Uneklint I."/>
            <person name="Vallesi A."/>
            <person name="Karlsson L."/>
            <person name="Sjodin A."/>
        </authorList>
    </citation>
    <scope>NUCLEOTIDE SEQUENCE [LARGE SCALE GENOMIC DNA]</scope>
    <source>
        <strain evidence="4 6">FSC1325</strain>
    </source>
</reference>
<keyword evidence="1 3" id="KW-0378">Hydrolase</keyword>
<dbReference type="AlphaFoldDB" id="A0A2Z4XXS7"/>
<dbReference type="PANTHER" id="PTHR43283">
    <property type="entry name" value="BETA-LACTAMASE-RELATED"/>
    <property type="match status" value="1"/>
</dbReference>
<evidence type="ECO:0000313" key="4">
    <source>
        <dbReference type="EMBL" id="QIW11433.1"/>
    </source>
</evidence>
<sequence length="388" mass="44035">MQFQELEKIINHDIDYGFSGIAVNICHRGENIYQKSHGFSYKYNSCGQKLDSPQVLKENMLFDIASLTKIFATTYALMYLYERNLVDLDLPIDGYISNFKFEGTNYIPTCRDLLSHKSGLAPAFNFYDESEAGELFSQDRDKTIKFLTTKMKPQHSANKYCIYSDIGMKILGLVIETITNQRLDKFVEQHIYEKLDLKNTCFDPLDNDYNSDEIVATQLDGHTNLGNTKFANIKTHTLRGEVHDEKALYSMGRVAGHAGLFSTIDDISKLSKLLFEDNELFSQKTVARFSEQCAIDKTFALGFWTANGRRTRNSFGELCSNQTIGHTGFTGQCFIFDPVNKISIVIMTNSVHSPIIYPRVFSGKTFQSGKYACLIDSIYKDLKVGTKS</sequence>
<dbReference type="GO" id="GO:0016787">
    <property type="term" value="F:hydrolase activity"/>
    <property type="evidence" value="ECO:0007669"/>
    <property type="project" value="UniProtKB-KW"/>
</dbReference>
<protein>
    <submittedName>
        <fullName evidence="3">Serine hydrolase</fullName>
    </submittedName>
</protein>
<accession>A0A2Z4XXS7</accession>
<dbReference type="OrthoDB" id="9794842at2"/>
<dbReference type="EMBL" id="CP021781">
    <property type="protein sequence ID" value="AXA33205.1"/>
    <property type="molecule type" value="Genomic_DNA"/>
</dbReference>
<proteinExistence type="predicted"/>
<evidence type="ECO:0000313" key="3">
    <source>
        <dbReference type="EMBL" id="AXA33205.1"/>
    </source>
</evidence>
<name>A0A2Z4XXS7_9GAMM</name>
<keyword evidence="6" id="KW-1185">Reference proteome</keyword>
<evidence type="ECO:0000256" key="1">
    <source>
        <dbReference type="ARBA" id="ARBA00022801"/>
    </source>
</evidence>
<evidence type="ECO:0000259" key="2">
    <source>
        <dbReference type="Pfam" id="PF00144"/>
    </source>
</evidence>
<dbReference type="InterPro" id="IPR001466">
    <property type="entry name" value="Beta-lactam-related"/>
</dbReference>
<gene>
    <name evidence="3" type="ORF">CDH04_01665</name>
    <name evidence="4" type="ORF">FZC43_01670</name>
</gene>
<dbReference type="Proteomes" id="UP000681131">
    <property type="component" value="Chromosome"/>
</dbReference>
<organism evidence="3 5">
    <name type="scientific">Francisella adeliensis</name>
    <dbReference type="NCBI Taxonomy" id="2007306"/>
    <lineage>
        <taxon>Bacteria</taxon>
        <taxon>Pseudomonadati</taxon>
        <taxon>Pseudomonadota</taxon>
        <taxon>Gammaproteobacteria</taxon>
        <taxon>Thiotrichales</taxon>
        <taxon>Francisellaceae</taxon>
        <taxon>Francisella</taxon>
    </lineage>
</organism>
<feature type="domain" description="Beta-lactamase-related" evidence="2">
    <location>
        <begin position="8"/>
        <end position="353"/>
    </location>
</feature>
<evidence type="ECO:0000313" key="6">
    <source>
        <dbReference type="Proteomes" id="UP000681131"/>
    </source>
</evidence>
<dbReference type="Proteomes" id="UP000251120">
    <property type="component" value="Chromosome"/>
</dbReference>
<dbReference type="Gene3D" id="3.40.710.10">
    <property type="entry name" value="DD-peptidase/beta-lactamase superfamily"/>
    <property type="match status" value="1"/>
</dbReference>